<comment type="similarity">
    <text evidence="8">Belongs to the NhaC Na(+)/H(+) (TC 2.A.35) antiporter family.</text>
</comment>
<evidence type="ECO:0000256" key="2">
    <source>
        <dbReference type="ARBA" id="ARBA00022448"/>
    </source>
</evidence>
<accession>A0A855XS54</accession>
<dbReference type="PANTHER" id="PTHR33451:SF6">
    <property type="entry name" value="NA(+)_H(+) ANTIPORTER NHAC"/>
    <property type="match status" value="1"/>
</dbReference>
<evidence type="ECO:0000256" key="5">
    <source>
        <dbReference type="ARBA" id="ARBA00022692"/>
    </source>
</evidence>
<dbReference type="GO" id="GO:0005886">
    <property type="term" value="C:plasma membrane"/>
    <property type="evidence" value="ECO:0007669"/>
    <property type="project" value="UniProtKB-SubCell"/>
</dbReference>
<dbReference type="RefSeq" id="WP_109885001.1">
    <property type="nucleotide sequence ID" value="NZ_CP065540.1"/>
</dbReference>
<evidence type="ECO:0000313" key="10">
    <source>
        <dbReference type="EMBL" id="PWT40187.1"/>
    </source>
</evidence>
<evidence type="ECO:0000256" key="8">
    <source>
        <dbReference type="ARBA" id="ARBA00038435"/>
    </source>
</evidence>
<dbReference type="NCBIfam" id="TIGR00931">
    <property type="entry name" value="antiport_nhaC"/>
    <property type="match status" value="1"/>
</dbReference>
<protein>
    <submittedName>
        <fullName evidence="10">Na+/H+ antiporter NhaC</fullName>
    </submittedName>
</protein>
<proteinExistence type="inferred from homology"/>
<dbReference type="PANTHER" id="PTHR33451">
    <property type="entry name" value="MALATE-2H(+)/NA(+)-LACTATE ANTIPORTER"/>
    <property type="match status" value="1"/>
</dbReference>
<sequence length="466" mass="50466">MAKKKSGKPHISFPESLIVIICILLILGYLIIIKAQSPQVPLFFSVILLMFYGFIRGFSWEVIMDGIEEGIKPGIIPLVIFLMIGILIATWIYAGTIPTIMYFGFKLISIKFFLPMVFVTCSLIALVCGSSFTTISTLGIAFMGIGETLGISLGLTAGAIVSGAFFGANVSPLSGTANLAAAIGDVDLYDHIKSLIWTDLPAWLISIVIYFITGLNHGNANLKTIISMSNELQNNFWISWWVLLPVILLLVTAWLKMPAVPSLAFGAIFAIVIGWIHKPIGINRLANYIMNGYVAHTGNANMDTLLSKGGISSMLSSLSLIIFALILGGLLINYGIIKSLIIGIEKFINSAGKLIFATAITCIGVNILVGEQYLSIILPGESFKDSFKNRSLPSTYLTRVLSDAGGAVNAIVPWSVSGVFISGALQINPFKYIPFAFFPIIVAILTILIGFILSHKDKRSKINSMR</sequence>
<evidence type="ECO:0000256" key="4">
    <source>
        <dbReference type="ARBA" id="ARBA00022475"/>
    </source>
</evidence>
<keyword evidence="4" id="KW-1003">Cell membrane</keyword>
<dbReference type="InterPro" id="IPR052180">
    <property type="entry name" value="NhaC_Na-H+_Antiporter"/>
</dbReference>
<dbReference type="EMBL" id="QGHT01000053">
    <property type="protein sequence ID" value="PWT40187.1"/>
    <property type="molecule type" value="Genomic_DNA"/>
</dbReference>
<keyword evidence="5" id="KW-0812">Transmembrane</keyword>
<dbReference type="InterPro" id="IPR004770">
    <property type="entry name" value="Na/H_antiport_NhaC"/>
</dbReference>
<dbReference type="Proteomes" id="UP000245980">
    <property type="component" value="Unassembled WGS sequence"/>
</dbReference>
<evidence type="ECO:0000256" key="1">
    <source>
        <dbReference type="ARBA" id="ARBA00004651"/>
    </source>
</evidence>
<dbReference type="AlphaFoldDB" id="A0A855XS54"/>
<dbReference type="InterPro" id="IPR018461">
    <property type="entry name" value="Na/H_Antiport_NhaC-like_C"/>
</dbReference>
<keyword evidence="3" id="KW-0050">Antiport</keyword>
<reference evidence="10 11" key="1">
    <citation type="journal article" date="2018" name="Front. Microbiol.">
        <title>Comparative Genomics of the Herbivore Gut Symbiont Lactobacillus reuteri Reveals Genetic Diversity and Lifestyle Adaptation.</title>
        <authorList>
            <person name="Zhao J."/>
        </authorList>
    </citation>
    <scope>NUCLEOTIDE SEQUENCE [LARGE SCALE GENOMIC DNA]</scope>
    <source>
        <strain evidence="10 11">LR10</strain>
    </source>
</reference>
<evidence type="ECO:0000313" key="11">
    <source>
        <dbReference type="Proteomes" id="UP000245980"/>
    </source>
</evidence>
<evidence type="ECO:0000256" key="7">
    <source>
        <dbReference type="ARBA" id="ARBA00023136"/>
    </source>
</evidence>
<evidence type="ECO:0000256" key="6">
    <source>
        <dbReference type="ARBA" id="ARBA00022989"/>
    </source>
</evidence>
<comment type="subcellular location">
    <subcellularLocation>
        <location evidence="1">Cell membrane</location>
        <topology evidence="1">Multi-pass membrane protein</topology>
    </subcellularLocation>
</comment>
<comment type="caution">
    <text evidence="10">The sequence shown here is derived from an EMBL/GenBank/DDBJ whole genome shotgun (WGS) entry which is preliminary data.</text>
</comment>
<gene>
    <name evidence="10" type="primary">nhaC</name>
    <name evidence="10" type="ORF">DKZ22_09285</name>
</gene>
<keyword evidence="7" id="KW-0472">Membrane</keyword>
<dbReference type="GO" id="GO:0015297">
    <property type="term" value="F:antiporter activity"/>
    <property type="evidence" value="ECO:0007669"/>
    <property type="project" value="UniProtKB-KW"/>
</dbReference>
<organism evidence="10 11">
    <name type="scientific">Limosilactobacillus reuteri</name>
    <name type="common">Lactobacillus reuteri</name>
    <dbReference type="NCBI Taxonomy" id="1598"/>
    <lineage>
        <taxon>Bacteria</taxon>
        <taxon>Bacillati</taxon>
        <taxon>Bacillota</taxon>
        <taxon>Bacilli</taxon>
        <taxon>Lactobacillales</taxon>
        <taxon>Lactobacillaceae</taxon>
        <taxon>Limosilactobacillus</taxon>
    </lineage>
</organism>
<evidence type="ECO:0000259" key="9">
    <source>
        <dbReference type="Pfam" id="PF03553"/>
    </source>
</evidence>
<name>A0A855XS54_LIMRT</name>
<keyword evidence="2" id="KW-0813">Transport</keyword>
<dbReference type="Pfam" id="PF03553">
    <property type="entry name" value="Na_H_antiporter"/>
    <property type="match status" value="1"/>
</dbReference>
<evidence type="ECO:0000256" key="3">
    <source>
        <dbReference type="ARBA" id="ARBA00022449"/>
    </source>
</evidence>
<feature type="domain" description="Na+/H+ antiporter NhaC-like C-terminal" evidence="9">
    <location>
        <begin position="163"/>
        <end position="451"/>
    </location>
</feature>
<keyword evidence="6" id="KW-1133">Transmembrane helix</keyword>